<dbReference type="RefSeq" id="XP_005777931.1">
    <property type="nucleotide sequence ID" value="XM_005777874.1"/>
</dbReference>
<feature type="transmembrane region" description="Helical" evidence="8">
    <location>
        <begin position="143"/>
        <end position="159"/>
    </location>
</feature>
<dbReference type="InterPro" id="IPR051679">
    <property type="entry name" value="DASS-Related_Transporters"/>
</dbReference>
<dbReference type="GO" id="GO:0005886">
    <property type="term" value="C:plasma membrane"/>
    <property type="evidence" value="ECO:0007669"/>
    <property type="project" value="TreeGrafter"/>
</dbReference>
<reference evidence="11" key="1">
    <citation type="journal article" date="2013" name="Nature">
        <title>Pan genome of the phytoplankton Emiliania underpins its global distribution.</title>
        <authorList>
            <person name="Read B.A."/>
            <person name="Kegel J."/>
            <person name="Klute M.J."/>
            <person name="Kuo A."/>
            <person name="Lefebvre S.C."/>
            <person name="Maumus F."/>
            <person name="Mayer C."/>
            <person name="Miller J."/>
            <person name="Monier A."/>
            <person name="Salamov A."/>
            <person name="Young J."/>
            <person name="Aguilar M."/>
            <person name="Claverie J.M."/>
            <person name="Frickenhaus S."/>
            <person name="Gonzalez K."/>
            <person name="Herman E.K."/>
            <person name="Lin Y.C."/>
            <person name="Napier J."/>
            <person name="Ogata H."/>
            <person name="Sarno A.F."/>
            <person name="Shmutz J."/>
            <person name="Schroeder D."/>
            <person name="de Vargas C."/>
            <person name="Verret F."/>
            <person name="von Dassow P."/>
            <person name="Valentin K."/>
            <person name="Van de Peer Y."/>
            <person name="Wheeler G."/>
            <person name="Dacks J.B."/>
            <person name="Delwiche C.F."/>
            <person name="Dyhrman S.T."/>
            <person name="Glockner G."/>
            <person name="John U."/>
            <person name="Richards T."/>
            <person name="Worden A.Z."/>
            <person name="Zhang X."/>
            <person name="Grigoriev I.V."/>
            <person name="Allen A.E."/>
            <person name="Bidle K."/>
            <person name="Borodovsky M."/>
            <person name="Bowler C."/>
            <person name="Brownlee C."/>
            <person name="Cock J.M."/>
            <person name="Elias M."/>
            <person name="Gladyshev V.N."/>
            <person name="Groth M."/>
            <person name="Guda C."/>
            <person name="Hadaegh A."/>
            <person name="Iglesias-Rodriguez M.D."/>
            <person name="Jenkins J."/>
            <person name="Jones B.M."/>
            <person name="Lawson T."/>
            <person name="Leese F."/>
            <person name="Lindquist E."/>
            <person name="Lobanov A."/>
            <person name="Lomsadze A."/>
            <person name="Malik S.B."/>
            <person name="Marsh M.E."/>
            <person name="Mackinder L."/>
            <person name="Mock T."/>
            <person name="Mueller-Roeber B."/>
            <person name="Pagarete A."/>
            <person name="Parker M."/>
            <person name="Probert I."/>
            <person name="Quesneville H."/>
            <person name="Raines C."/>
            <person name="Rensing S.A."/>
            <person name="Riano-Pachon D.M."/>
            <person name="Richier S."/>
            <person name="Rokitta S."/>
            <person name="Shiraiwa Y."/>
            <person name="Soanes D.M."/>
            <person name="van der Giezen M."/>
            <person name="Wahlund T.M."/>
            <person name="Williams B."/>
            <person name="Wilson W."/>
            <person name="Wolfe G."/>
            <person name="Wurch L.L."/>
        </authorList>
    </citation>
    <scope>NUCLEOTIDE SEQUENCE</scope>
</reference>
<comment type="subcellular location">
    <subcellularLocation>
        <location evidence="1">Membrane</location>
        <topology evidence="1">Multi-pass membrane protein</topology>
    </subcellularLocation>
</comment>
<feature type="transmembrane region" description="Helical" evidence="8">
    <location>
        <begin position="119"/>
        <end position="136"/>
    </location>
</feature>
<dbReference type="PANTHER" id="PTHR43652">
    <property type="entry name" value="BASIC AMINO ACID ANTIPORTER YFCC-RELATED"/>
    <property type="match status" value="1"/>
</dbReference>
<feature type="transmembrane region" description="Helical" evidence="8">
    <location>
        <begin position="528"/>
        <end position="549"/>
    </location>
</feature>
<feature type="transmembrane region" description="Helical" evidence="8">
    <location>
        <begin position="376"/>
        <end position="404"/>
    </location>
</feature>
<evidence type="ECO:0000256" key="4">
    <source>
        <dbReference type="ARBA" id="ARBA00022737"/>
    </source>
</evidence>
<evidence type="ECO:0000256" key="2">
    <source>
        <dbReference type="ARBA" id="ARBA00022448"/>
    </source>
</evidence>
<dbReference type="GO" id="GO:0055085">
    <property type="term" value="P:transmembrane transport"/>
    <property type="evidence" value="ECO:0007669"/>
    <property type="project" value="InterPro"/>
</dbReference>
<feature type="transmembrane region" description="Helical" evidence="8">
    <location>
        <begin position="83"/>
        <end position="103"/>
    </location>
</feature>
<keyword evidence="5 8" id="KW-1133">Transmembrane helix</keyword>
<organism evidence="10 11">
    <name type="scientific">Emiliania huxleyi (strain CCMP1516)</name>
    <dbReference type="NCBI Taxonomy" id="280463"/>
    <lineage>
        <taxon>Eukaryota</taxon>
        <taxon>Haptista</taxon>
        <taxon>Haptophyta</taxon>
        <taxon>Prymnesiophyceae</taxon>
        <taxon>Isochrysidales</taxon>
        <taxon>Noelaerhabdaceae</taxon>
        <taxon>Emiliania</taxon>
    </lineage>
</organism>
<dbReference type="GeneID" id="17271041"/>
<evidence type="ECO:0000259" key="9">
    <source>
        <dbReference type="Pfam" id="PF03600"/>
    </source>
</evidence>
<evidence type="ECO:0000256" key="7">
    <source>
        <dbReference type="SAM" id="MobiDB-lite"/>
    </source>
</evidence>
<accession>A0A0D3JPR7</accession>
<evidence type="ECO:0000313" key="10">
    <source>
        <dbReference type="EnsemblProtists" id="EOD25502"/>
    </source>
</evidence>
<keyword evidence="11" id="KW-1185">Reference proteome</keyword>
<feature type="region of interest" description="Disordered" evidence="7">
    <location>
        <begin position="21"/>
        <end position="49"/>
    </location>
</feature>
<dbReference type="PaxDb" id="2903-EOD25502"/>
<keyword evidence="3 8" id="KW-0812">Transmembrane</keyword>
<evidence type="ECO:0000256" key="3">
    <source>
        <dbReference type="ARBA" id="ARBA00022692"/>
    </source>
</evidence>
<evidence type="ECO:0000256" key="5">
    <source>
        <dbReference type="ARBA" id="ARBA00022989"/>
    </source>
</evidence>
<dbReference type="KEGG" id="ehx:EMIHUDRAFT_457537"/>
<dbReference type="Proteomes" id="UP000013827">
    <property type="component" value="Unassembled WGS sequence"/>
</dbReference>
<feature type="transmembrane region" description="Helical" evidence="8">
    <location>
        <begin position="411"/>
        <end position="435"/>
    </location>
</feature>
<keyword evidence="6 8" id="KW-0472">Membrane</keyword>
<proteinExistence type="predicted"/>
<name>A0A0D3JPR7_EMIH1</name>
<evidence type="ECO:0000256" key="1">
    <source>
        <dbReference type="ARBA" id="ARBA00004141"/>
    </source>
</evidence>
<feature type="transmembrane region" description="Helical" evidence="8">
    <location>
        <begin position="447"/>
        <end position="477"/>
    </location>
</feature>
<keyword evidence="4" id="KW-0677">Repeat</keyword>
<dbReference type="AlphaFoldDB" id="A0A0D3JPR7"/>
<evidence type="ECO:0000256" key="6">
    <source>
        <dbReference type="ARBA" id="ARBA00023136"/>
    </source>
</evidence>
<protein>
    <recommendedName>
        <fullName evidence="9">Citrate transporter-like domain-containing protein</fullName>
    </recommendedName>
</protein>
<reference evidence="10" key="2">
    <citation type="submission" date="2024-10" db="UniProtKB">
        <authorList>
            <consortium name="EnsemblProtists"/>
        </authorList>
    </citation>
    <scope>IDENTIFICATION</scope>
</reference>
<dbReference type="Pfam" id="PF03600">
    <property type="entry name" value="CitMHS"/>
    <property type="match status" value="1"/>
</dbReference>
<dbReference type="HOGENOM" id="CLU_005170_6_0_1"/>
<feature type="transmembrane region" description="Helical" evidence="8">
    <location>
        <begin position="489"/>
        <end position="508"/>
    </location>
</feature>
<dbReference type="PANTHER" id="PTHR43652:SF2">
    <property type="entry name" value="BASIC AMINO ACID ANTIPORTER YFCC-RELATED"/>
    <property type="match status" value="1"/>
</dbReference>
<dbReference type="eggNOG" id="ENOG502QPZM">
    <property type="taxonomic scope" value="Eukaryota"/>
</dbReference>
<feature type="domain" description="Citrate transporter-like" evidence="9">
    <location>
        <begin position="132"/>
        <end position="234"/>
    </location>
</feature>
<dbReference type="InterPro" id="IPR004680">
    <property type="entry name" value="Cit_transptr-like_dom"/>
</dbReference>
<evidence type="ECO:0000256" key="8">
    <source>
        <dbReference type="SAM" id="Phobius"/>
    </source>
</evidence>
<keyword evidence="2" id="KW-0813">Transport</keyword>
<dbReference type="EnsemblProtists" id="EOD25502">
    <property type="protein sequence ID" value="EOD25502"/>
    <property type="gene ID" value="EMIHUDRAFT_457537"/>
</dbReference>
<evidence type="ECO:0000313" key="11">
    <source>
        <dbReference type="Proteomes" id="UP000013827"/>
    </source>
</evidence>
<sequence length="564" mass="58947">METGRLREFCRRVSRLVGLPGSPETGTRVASAASAEPQNSSEAASRAKDRFPGMLSREARSVCADGLRSSCDRLCRLMRGRPFSVVLLTVAWVVLLTMAAVLVPPAELCVGSDEACLNWESYLTVSLLLTAVLLMANGSPPDLVMLALTVALLLCGVISDAQAWAGFCSSSVLSIGALFVVARALEETRAVELMLRPLLGRPSGHVTALLRLCFPVAVVSAFLNNTPIVAMLLPEEAAGPGIRLQPNDRVLLWGLAAAVDGLRKTEAGAGVASTPSYPAARSAHLVLVEAAVALESPLVGLRLSEAAECAVLRGADVWAGLPLRPGDTLLLEAPDSWVQANRILHHFALLRRVAQPWRPRSVEAVERLKLAASLSALLLLLVCSALDLVSLLPLALSIAYALAWRSISYRLVLTIACSFGPGAALTNTGVAAALGAGLVELQVLGSFGFLLCIYLTTSALSCFVSNSAAVVAFYSVLRDVRVPGLNSEQLMVAMMLGGSSAFATPIGYQTNLMVLGRGGYAFTDFMALGGGLTLVVGCVVSAGCLVFLADAADVPPAAPPALPP</sequence>